<name>A0ABP7UCA1_9ACTN</name>
<reference evidence="2" key="1">
    <citation type="journal article" date="2019" name="Int. J. Syst. Evol. Microbiol.">
        <title>The Global Catalogue of Microorganisms (GCM) 10K type strain sequencing project: providing services to taxonomists for standard genome sequencing and annotation.</title>
        <authorList>
            <consortium name="The Broad Institute Genomics Platform"/>
            <consortium name="The Broad Institute Genome Sequencing Center for Infectious Disease"/>
            <person name="Wu L."/>
            <person name="Ma J."/>
        </authorList>
    </citation>
    <scope>NUCLEOTIDE SEQUENCE [LARGE SCALE GENOMIC DNA]</scope>
    <source>
        <strain evidence="2">JCM 16925</strain>
    </source>
</reference>
<dbReference type="EMBL" id="BAAAZY010000003">
    <property type="protein sequence ID" value="GAA4040179.1"/>
    <property type="molecule type" value="Genomic_DNA"/>
</dbReference>
<keyword evidence="2" id="KW-1185">Reference proteome</keyword>
<evidence type="ECO:0000313" key="1">
    <source>
        <dbReference type="EMBL" id="GAA4040179.1"/>
    </source>
</evidence>
<evidence type="ECO:0000313" key="2">
    <source>
        <dbReference type="Proteomes" id="UP001499984"/>
    </source>
</evidence>
<dbReference type="Proteomes" id="UP001499984">
    <property type="component" value="Unassembled WGS sequence"/>
</dbReference>
<proteinExistence type="predicted"/>
<accession>A0ABP7UCA1</accession>
<protein>
    <submittedName>
        <fullName evidence="1">Uncharacterized protein</fullName>
    </submittedName>
</protein>
<organism evidence="1 2">
    <name type="scientific">Streptomyces shaanxiensis</name>
    <dbReference type="NCBI Taxonomy" id="653357"/>
    <lineage>
        <taxon>Bacteria</taxon>
        <taxon>Bacillati</taxon>
        <taxon>Actinomycetota</taxon>
        <taxon>Actinomycetes</taxon>
        <taxon>Kitasatosporales</taxon>
        <taxon>Streptomycetaceae</taxon>
        <taxon>Streptomyces</taxon>
    </lineage>
</organism>
<comment type="caution">
    <text evidence="1">The sequence shown here is derived from an EMBL/GenBank/DDBJ whole genome shotgun (WGS) entry which is preliminary data.</text>
</comment>
<sequence>MRSRERTDKSGGARLIVPAGDRPGMAWCGSAAGSAWPCGGGASWTVSTLAVMQCCMPGSAQALLSAPCVPVGLAEESCGAVADEDVMPGRACPECVDCAVCRAGGVIAAVSWCTRTTSTASRATTAPRVQRTSLR</sequence>
<gene>
    <name evidence="1" type="ORF">GCM10022233_05970</name>
</gene>